<feature type="region of interest" description="Disordered" evidence="1">
    <location>
        <begin position="290"/>
        <end position="313"/>
    </location>
</feature>
<reference evidence="2 3" key="1">
    <citation type="submission" date="2020-01" db="EMBL/GenBank/DDBJ databases">
        <authorList>
            <person name="Deng T."/>
        </authorList>
    </citation>
    <scope>NUCLEOTIDE SEQUENCE [LARGE SCALE GENOMIC DNA]</scope>
    <source>
        <strain evidence="2 3">5221</strain>
    </source>
</reference>
<dbReference type="Gene3D" id="3.90.79.10">
    <property type="entry name" value="Nucleoside Triphosphate Pyrophosphohydrolase"/>
    <property type="match status" value="1"/>
</dbReference>
<organism evidence="2 3">
    <name type="scientific">Brevibacterium rongguiense</name>
    <dbReference type="NCBI Taxonomy" id="2695267"/>
    <lineage>
        <taxon>Bacteria</taxon>
        <taxon>Bacillati</taxon>
        <taxon>Actinomycetota</taxon>
        <taxon>Actinomycetes</taxon>
        <taxon>Micrococcales</taxon>
        <taxon>Brevibacteriaceae</taxon>
        <taxon>Brevibacterium</taxon>
    </lineage>
</organism>
<dbReference type="EMBL" id="WWEQ01000012">
    <property type="protein sequence ID" value="MYM19235.1"/>
    <property type="molecule type" value="Genomic_DNA"/>
</dbReference>
<comment type="caution">
    <text evidence="2">The sequence shown here is derived from an EMBL/GenBank/DDBJ whole genome shotgun (WGS) entry which is preliminary data.</text>
</comment>
<accession>A0A6N9H5S4</accession>
<evidence type="ECO:0000313" key="3">
    <source>
        <dbReference type="Proteomes" id="UP000469215"/>
    </source>
</evidence>
<protein>
    <recommendedName>
        <fullName evidence="4">NUDIX hydrolase</fullName>
    </recommendedName>
</protein>
<name>A0A6N9H5S4_9MICO</name>
<evidence type="ECO:0008006" key="4">
    <source>
        <dbReference type="Google" id="ProtNLM"/>
    </source>
</evidence>
<dbReference type="AlphaFoldDB" id="A0A6N9H5S4"/>
<gene>
    <name evidence="2" type="ORF">GSY69_04435</name>
</gene>
<sequence length="313" mass="34632">MSDSLTRLLELFASGDRPPNPSQPISASGVVLLRDTPAGIQVFVTRQSDAPGIEDRNRWSFPFGEISPADARRLPMAGWSAEKCARTLRMDNTTRAIAHYAAAARVALENLGIVFACDAEGRLVSESDLPLLDQTRRKLFAREVRLPQALDYRDLAMRPDLLRPWLRWINTPWQLRRYDLVFFVAAVPAGQVVDFRSPNDSWGGWMLPAEVLGSAGDTADHISASARLLCESIAELPSVGAAMAKIRDVRPLEPDVVRHDGQWWLSLDHRADPSERGRLRDEELLSAGADEVEAKPLMAGDSFEPLGVAEESQ</sequence>
<dbReference type="Proteomes" id="UP000469215">
    <property type="component" value="Unassembled WGS sequence"/>
</dbReference>
<proteinExistence type="predicted"/>
<keyword evidence="3" id="KW-1185">Reference proteome</keyword>
<dbReference type="RefSeq" id="WP_160952669.1">
    <property type="nucleotide sequence ID" value="NZ_WWEQ01000012.1"/>
</dbReference>
<evidence type="ECO:0000313" key="2">
    <source>
        <dbReference type="EMBL" id="MYM19235.1"/>
    </source>
</evidence>
<evidence type="ECO:0000256" key="1">
    <source>
        <dbReference type="SAM" id="MobiDB-lite"/>
    </source>
</evidence>